<keyword evidence="1" id="KW-0732">Signal</keyword>
<proteinExistence type="predicted"/>
<dbReference type="AlphaFoldDB" id="A0A1W4X9A3"/>
<organism evidence="2 3">
    <name type="scientific">Agrilus planipennis</name>
    <name type="common">Emerald ash borer</name>
    <name type="synonym">Agrilus marcopoli</name>
    <dbReference type="NCBI Taxonomy" id="224129"/>
    <lineage>
        <taxon>Eukaryota</taxon>
        <taxon>Metazoa</taxon>
        <taxon>Ecdysozoa</taxon>
        <taxon>Arthropoda</taxon>
        <taxon>Hexapoda</taxon>
        <taxon>Insecta</taxon>
        <taxon>Pterygota</taxon>
        <taxon>Neoptera</taxon>
        <taxon>Endopterygota</taxon>
        <taxon>Coleoptera</taxon>
        <taxon>Polyphaga</taxon>
        <taxon>Elateriformia</taxon>
        <taxon>Buprestoidea</taxon>
        <taxon>Buprestidae</taxon>
        <taxon>Agrilinae</taxon>
        <taxon>Agrilus</taxon>
    </lineage>
</organism>
<evidence type="ECO:0000313" key="2">
    <source>
        <dbReference type="Proteomes" id="UP000192223"/>
    </source>
</evidence>
<reference evidence="3" key="1">
    <citation type="submission" date="2025-08" db="UniProtKB">
        <authorList>
            <consortium name="RefSeq"/>
        </authorList>
    </citation>
    <scope>IDENTIFICATION</scope>
    <source>
        <tissue evidence="3">Entire body</tissue>
    </source>
</reference>
<dbReference type="Proteomes" id="UP000192223">
    <property type="component" value="Unplaced"/>
</dbReference>
<dbReference type="GeneID" id="108742089"/>
<feature type="chain" id="PRO_5010711713" evidence="1">
    <location>
        <begin position="21"/>
        <end position="160"/>
    </location>
</feature>
<evidence type="ECO:0000256" key="1">
    <source>
        <dbReference type="SAM" id="SignalP"/>
    </source>
</evidence>
<protein>
    <submittedName>
        <fullName evidence="3">Uncharacterized protein LOC108742089</fullName>
    </submittedName>
</protein>
<keyword evidence="2" id="KW-1185">Reference proteome</keyword>
<sequence length="160" mass="18412">MSCKLWPIFLFFVLLELVTASLVEDRIPEAVFRNSNGSQPTLTDDLRNMRAPTIYKTDMPNAMRTQVLSYVNASYLLSPDRVVISDLLQRYMNSNQPRYRWNVVINYAAASYYSNYYCIVNQNSDYLLIYGSGSGSNKDVFTIRYISVLVLINLLAYTIN</sequence>
<dbReference type="InParanoid" id="A0A1W4X9A3"/>
<name>A0A1W4X9A3_AGRPL</name>
<evidence type="ECO:0000313" key="3">
    <source>
        <dbReference type="RefSeq" id="XP_018332614.1"/>
    </source>
</evidence>
<dbReference type="RefSeq" id="XP_018332614.1">
    <property type="nucleotide sequence ID" value="XM_018477112.2"/>
</dbReference>
<accession>A0A1W4X9A3</accession>
<dbReference type="KEGG" id="apln:108742089"/>
<feature type="signal peptide" evidence="1">
    <location>
        <begin position="1"/>
        <end position="20"/>
    </location>
</feature>
<gene>
    <name evidence="3" type="primary">LOC108742089</name>
</gene>